<gene>
    <name evidence="2" type="ORF">SAMN05518683_11469</name>
</gene>
<evidence type="ECO:0000313" key="2">
    <source>
        <dbReference type="EMBL" id="SFP99133.1"/>
    </source>
</evidence>
<feature type="compositionally biased region" description="Basic and acidic residues" evidence="1">
    <location>
        <begin position="262"/>
        <end position="275"/>
    </location>
</feature>
<dbReference type="AlphaFoldDB" id="A0A1I5UV70"/>
<dbReference type="RefSeq" id="WP_093337950.1">
    <property type="nucleotide sequence ID" value="NZ_FOXD01000014.1"/>
</dbReference>
<dbReference type="EMBL" id="FOXD01000014">
    <property type="protein sequence ID" value="SFP99133.1"/>
    <property type="molecule type" value="Genomic_DNA"/>
</dbReference>
<dbReference type="STRING" id="1884432.SAMN05518683_11469"/>
<organism evidence="2 3">
    <name type="scientific">Salibacterium halotolerans</name>
    <dbReference type="NCBI Taxonomy" id="1884432"/>
    <lineage>
        <taxon>Bacteria</taxon>
        <taxon>Bacillati</taxon>
        <taxon>Bacillota</taxon>
        <taxon>Bacilli</taxon>
        <taxon>Bacillales</taxon>
        <taxon>Bacillaceae</taxon>
    </lineage>
</organism>
<keyword evidence="3" id="KW-1185">Reference proteome</keyword>
<reference evidence="3" key="1">
    <citation type="submission" date="2016-10" db="EMBL/GenBank/DDBJ databases">
        <authorList>
            <person name="Varghese N."/>
            <person name="Submissions S."/>
        </authorList>
    </citation>
    <scope>NUCLEOTIDE SEQUENCE [LARGE SCALE GENOMIC DNA]</scope>
    <source>
        <strain evidence="3">S7</strain>
    </source>
</reference>
<proteinExistence type="predicted"/>
<protein>
    <submittedName>
        <fullName evidence="2">Uncharacterized protein</fullName>
    </submittedName>
</protein>
<dbReference type="OrthoDB" id="2578679at2"/>
<accession>A0A1I5UV70</accession>
<evidence type="ECO:0000313" key="3">
    <source>
        <dbReference type="Proteomes" id="UP000198892"/>
    </source>
</evidence>
<sequence length="289" mass="33820">MLKNKTLEDAKQHLMTAHEIKAGNMGFLAQLYKDGKQQIDQINGNTKLSEEGKQEEKKEFQAEFALHAFRQMHNRKEQHNVEVQKANRIARELAYQKPKKPRGYEVERFEQDYKRLKTEIMLEPNSNRAKEKLEKFIDTYDDPYYRSVFQEDFAELTSSILSDAGQDTSKLKTELYKKFQDIEPSEVKEARQLYEETNERMGEENFFLNPLMEKDSTLSQKAKFRPIMGDDNVQFIDRTSEIFEAMPDEAPKPYVDEELDAQKRADERAEQERVRQAGADAIMRKGAGV</sequence>
<feature type="region of interest" description="Disordered" evidence="1">
    <location>
        <begin position="262"/>
        <end position="289"/>
    </location>
</feature>
<dbReference type="Proteomes" id="UP000198892">
    <property type="component" value="Unassembled WGS sequence"/>
</dbReference>
<name>A0A1I5UV70_9BACI</name>
<evidence type="ECO:0000256" key="1">
    <source>
        <dbReference type="SAM" id="MobiDB-lite"/>
    </source>
</evidence>